<dbReference type="PROSITE" id="PS50067">
    <property type="entry name" value="KINESIN_MOTOR_2"/>
    <property type="match status" value="1"/>
</dbReference>
<dbReference type="Proteomes" id="UP000250321">
    <property type="component" value="Unassembled WGS sequence"/>
</dbReference>
<dbReference type="AlphaFoldDB" id="A0A314V2R4"/>
<organism evidence="12 13">
    <name type="scientific">Prunus yedoensis var. nudiflora</name>
    <dbReference type="NCBI Taxonomy" id="2094558"/>
    <lineage>
        <taxon>Eukaryota</taxon>
        <taxon>Viridiplantae</taxon>
        <taxon>Streptophyta</taxon>
        <taxon>Embryophyta</taxon>
        <taxon>Tracheophyta</taxon>
        <taxon>Spermatophyta</taxon>
        <taxon>Magnoliopsida</taxon>
        <taxon>eudicotyledons</taxon>
        <taxon>Gunneridae</taxon>
        <taxon>Pentapetalae</taxon>
        <taxon>rosids</taxon>
        <taxon>fabids</taxon>
        <taxon>Rosales</taxon>
        <taxon>Rosaceae</taxon>
        <taxon>Amygdaloideae</taxon>
        <taxon>Amygdaleae</taxon>
        <taxon>Prunus</taxon>
    </lineage>
</organism>
<dbReference type="GO" id="GO:0003777">
    <property type="term" value="F:microtubule motor activity"/>
    <property type="evidence" value="ECO:0007669"/>
    <property type="project" value="InterPro"/>
</dbReference>
<dbReference type="Pfam" id="PF00225">
    <property type="entry name" value="Kinesin"/>
    <property type="match status" value="1"/>
</dbReference>
<feature type="domain" description="Kinesin motor" evidence="11">
    <location>
        <begin position="183"/>
        <end position="490"/>
    </location>
</feature>
<dbReference type="GO" id="GO:0008017">
    <property type="term" value="F:microtubule binding"/>
    <property type="evidence" value="ECO:0007669"/>
    <property type="project" value="InterPro"/>
</dbReference>
<dbReference type="GO" id="GO:0007018">
    <property type="term" value="P:microtubule-based movement"/>
    <property type="evidence" value="ECO:0007669"/>
    <property type="project" value="InterPro"/>
</dbReference>
<evidence type="ECO:0000313" key="12">
    <source>
        <dbReference type="EMBL" id="PQM43274.1"/>
    </source>
</evidence>
<protein>
    <recommendedName>
        <fullName evidence="8">Kinesin-like protein</fullName>
    </recommendedName>
</protein>
<evidence type="ECO:0000256" key="3">
    <source>
        <dbReference type="ARBA" id="ARBA00022840"/>
    </source>
</evidence>
<feature type="compositionally biased region" description="Basic and acidic residues" evidence="10">
    <location>
        <begin position="55"/>
        <end position="66"/>
    </location>
</feature>
<evidence type="ECO:0000256" key="6">
    <source>
        <dbReference type="ARBA" id="ARBA00034488"/>
    </source>
</evidence>
<dbReference type="InterPro" id="IPR001752">
    <property type="entry name" value="Kinesin_motor_dom"/>
</dbReference>
<feature type="binding site" evidence="7">
    <location>
        <begin position="264"/>
        <end position="271"/>
    </location>
    <ligand>
        <name>ATP</name>
        <dbReference type="ChEBI" id="CHEBI:30616"/>
    </ligand>
</feature>
<dbReference type="SUPFAM" id="SSF52540">
    <property type="entry name" value="P-loop containing nucleoside triphosphate hydrolases"/>
    <property type="match status" value="1"/>
</dbReference>
<dbReference type="PRINTS" id="PR00380">
    <property type="entry name" value="KINESINHEAVY"/>
</dbReference>
<comment type="similarity">
    <text evidence="6">Belongs to the TRAFAC class myosin-kinesin ATPase superfamily. Kinesin family. KIN-12 subfamily.</text>
</comment>
<evidence type="ECO:0000256" key="7">
    <source>
        <dbReference type="PROSITE-ProRule" id="PRU00283"/>
    </source>
</evidence>
<dbReference type="InterPro" id="IPR027417">
    <property type="entry name" value="P-loop_NTPase"/>
</dbReference>
<evidence type="ECO:0000256" key="9">
    <source>
        <dbReference type="SAM" id="Coils"/>
    </source>
</evidence>
<evidence type="ECO:0000256" key="5">
    <source>
        <dbReference type="ARBA" id="ARBA00023175"/>
    </source>
</evidence>
<keyword evidence="5 7" id="KW-0505">Motor protein</keyword>
<dbReference type="InterPro" id="IPR044986">
    <property type="entry name" value="KIF15/KIN-12"/>
</dbReference>
<evidence type="ECO:0000256" key="4">
    <source>
        <dbReference type="ARBA" id="ARBA00023054"/>
    </source>
</evidence>
<dbReference type="InterPro" id="IPR019821">
    <property type="entry name" value="Kinesin_motor_CS"/>
</dbReference>
<comment type="caution">
    <text evidence="12">The sequence shown here is derived from an EMBL/GenBank/DDBJ whole genome shotgun (WGS) entry which is preliminary data.</text>
</comment>
<dbReference type="SMART" id="SM00129">
    <property type="entry name" value="KISc"/>
    <property type="match status" value="1"/>
</dbReference>
<dbReference type="Gene3D" id="3.40.850.10">
    <property type="entry name" value="Kinesin motor domain"/>
    <property type="match status" value="1"/>
</dbReference>
<evidence type="ECO:0000256" key="10">
    <source>
        <dbReference type="SAM" id="MobiDB-lite"/>
    </source>
</evidence>
<dbReference type="PANTHER" id="PTHR37739">
    <property type="entry name" value="KINESIN-LIKE PROTEIN KIN-12D"/>
    <property type="match status" value="1"/>
</dbReference>
<proteinExistence type="inferred from homology"/>
<dbReference type="OrthoDB" id="3176171at2759"/>
<dbReference type="InterPro" id="IPR036961">
    <property type="entry name" value="Kinesin_motor_dom_sf"/>
</dbReference>
<dbReference type="PANTHER" id="PTHR37739:SF18">
    <property type="entry name" value="KINESIN-LIKE PROTEIN KIN-12C"/>
    <property type="match status" value="1"/>
</dbReference>
<dbReference type="PROSITE" id="PS00411">
    <property type="entry name" value="KINESIN_MOTOR_1"/>
    <property type="match status" value="1"/>
</dbReference>
<feature type="compositionally biased region" description="Polar residues" evidence="10">
    <location>
        <begin position="15"/>
        <end position="35"/>
    </location>
</feature>
<dbReference type="GO" id="GO:0005524">
    <property type="term" value="F:ATP binding"/>
    <property type="evidence" value="ECO:0007669"/>
    <property type="project" value="UniProtKB-UniRule"/>
</dbReference>
<gene>
    <name evidence="12" type="ORF">Pyn_19064</name>
</gene>
<keyword evidence="13" id="KW-1185">Reference proteome</keyword>
<keyword evidence="4 9" id="KW-0175">Coiled coil</keyword>
<evidence type="ECO:0000313" key="13">
    <source>
        <dbReference type="Proteomes" id="UP000250321"/>
    </source>
</evidence>
<feature type="coiled-coil region" evidence="9">
    <location>
        <begin position="497"/>
        <end position="524"/>
    </location>
</feature>
<name>A0A314V2R4_PRUYE</name>
<dbReference type="GO" id="GO:0005874">
    <property type="term" value="C:microtubule"/>
    <property type="evidence" value="ECO:0007669"/>
    <property type="project" value="UniProtKB-KW"/>
</dbReference>
<dbReference type="STRING" id="2094558.A0A314V2R4"/>
<sequence>MSKESSTVRFPARNVSKNSQSEPNENEFEASSNQIHFPPPRTPLNSIADPAQLQKELHELDFDSQPKFEAIRSGRYSLSDRKLEAPDRAGNGGLSYGTPRVSGRGGKAHSEPNSAQSTPARNGSRASIGGAICTGSKAPQYNGGRAGSCSRISREISVVNSEVLTQVPHFELAEDSSFWTDHNVQVLIRIRPLSNIERASQGHGGCLKQESAKTLVWHGHPETRFTFDHIACETISQEKLFEVAGLPMVENCLSGYNSCMFAYGQTGSGKTYTMMGRGEQVEEQLKYSCKCSFLEIYNEQITDLLEPSSTNLQLREDLKKGVYVENLTEYNVRDVNDVVKLLLQGASNRKMAATHMNSESSRSHSVFTCIIESRWEKDSMTHFRFARLNLVDLAGSERQKSSGAEGDRLKEAANINKSLSTLGLVIMSLVDLAHGKHRHVPYRDSRLTFLLQDSLGGNSKTTIIANVSPSICSANETLSTLKFAQRAKLIQNNAKVNEDASGDITALQQQIQQLKGQLSFLMKHHNISWSSSSGVPSIEEPRFNELPEEYNDSLEDKMPTENLKLPSVRNKKMKCMDTILVGALRREKMADNAVQKLVAEIEDMNRLVCQSEEDAGQTKMMLKFREEKIKRLELLTDGMLSAEKYLMEENKALLEEIQLLQARFESNPELTRYAVENCRLLEQLKLYQKFYEHGERETLLAEVSELRNQLLDILQGKLPFSTENENQVGKHFLNSDTIKELEDCRNMNSKLISQAASGSVRDSFSKDTEEFRQSDKYSMVETLSMGSDSGDETASYSQEECCRDMYISSNKDKIEIQSEVKHERRFLKSGDLHKENKCIMEISEDIERKALQAKLDKWLRTWRRSDYSIATFKRISYYSCLTRNRLK</sequence>
<keyword evidence="3 7" id="KW-0067">ATP-binding</keyword>
<keyword evidence="2 7" id="KW-0547">Nucleotide-binding</keyword>
<feature type="compositionally biased region" description="Polar residues" evidence="10">
    <location>
        <begin position="111"/>
        <end position="125"/>
    </location>
</feature>
<accession>A0A314V2R4</accession>
<dbReference type="EMBL" id="PJQY01002698">
    <property type="protein sequence ID" value="PQM43274.1"/>
    <property type="molecule type" value="Genomic_DNA"/>
</dbReference>
<evidence type="ECO:0000256" key="2">
    <source>
        <dbReference type="ARBA" id="ARBA00022741"/>
    </source>
</evidence>
<evidence type="ECO:0000256" key="8">
    <source>
        <dbReference type="RuleBase" id="RU000394"/>
    </source>
</evidence>
<evidence type="ECO:0000256" key="1">
    <source>
        <dbReference type="ARBA" id="ARBA00022701"/>
    </source>
</evidence>
<feature type="region of interest" description="Disordered" evidence="10">
    <location>
        <begin position="82"/>
        <end position="126"/>
    </location>
</feature>
<evidence type="ECO:0000259" key="11">
    <source>
        <dbReference type="PROSITE" id="PS50067"/>
    </source>
</evidence>
<keyword evidence="1 8" id="KW-0493">Microtubule</keyword>
<reference evidence="12 13" key="1">
    <citation type="submission" date="2018-02" db="EMBL/GenBank/DDBJ databases">
        <title>Draft genome of wild Prunus yedoensis var. nudiflora.</title>
        <authorList>
            <person name="Baek S."/>
            <person name="Kim J.-H."/>
            <person name="Choi K."/>
            <person name="Kim G.-B."/>
            <person name="Cho A."/>
            <person name="Jang H."/>
            <person name="Shin C.-H."/>
            <person name="Yu H.-J."/>
            <person name="Mun J.-H."/>
        </authorList>
    </citation>
    <scope>NUCLEOTIDE SEQUENCE [LARGE SCALE GENOMIC DNA]</scope>
    <source>
        <strain evidence="13">cv. Jeju island</strain>
        <tissue evidence="12">Leaf</tissue>
    </source>
</reference>
<feature type="region of interest" description="Disordered" evidence="10">
    <location>
        <begin position="1"/>
        <end position="66"/>
    </location>
</feature>